<dbReference type="KEGG" id="hmd:CTT34_09070"/>
<accession>A0A857GMJ6</accession>
<evidence type="ECO:0000313" key="6">
    <source>
        <dbReference type="EMBL" id="QHD49827.1"/>
    </source>
</evidence>
<dbReference type="Pfam" id="PF00440">
    <property type="entry name" value="TetR_N"/>
    <property type="match status" value="1"/>
</dbReference>
<dbReference type="AlphaFoldDB" id="A0A857GMJ6"/>
<dbReference type="PROSITE" id="PS50977">
    <property type="entry name" value="HTH_TETR_2"/>
    <property type="match status" value="1"/>
</dbReference>
<protein>
    <recommendedName>
        <fullName evidence="5">HTH tetR-type domain-containing protein</fullName>
    </recommendedName>
</protein>
<proteinExistence type="predicted"/>
<reference evidence="6 7" key="1">
    <citation type="submission" date="2017-10" db="EMBL/GenBank/DDBJ databases">
        <title>Coral associated bacteria.</title>
        <authorList>
            <person name="Wang X."/>
        </authorList>
    </citation>
    <scope>NUCLEOTIDE SEQUENCE [LARGE SCALE GENOMIC DNA]</scope>
    <source>
        <strain evidence="6 7">SCSIO 43005</strain>
    </source>
</reference>
<dbReference type="PANTHER" id="PTHR47506">
    <property type="entry name" value="TRANSCRIPTIONAL REGULATORY PROTEIN"/>
    <property type="match status" value="1"/>
</dbReference>
<evidence type="ECO:0000256" key="2">
    <source>
        <dbReference type="ARBA" id="ARBA00023125"/>
    </source>
</evidence>
<dbReference type="Gene3D" id="1.10.10.60">
    <property type="entry name" value="Homeodomain-like"/>
    <property type="match status" value="1"/>
</dbReference>
<dbReference type="Proteomes" id="UP000463949">
    <property type="component" value="Chromosome"/>
</dbReference>
<dbReference type="InterPro" id="IPR011075">
    <property type="entry name" value="TetR_C"/>
</dbReference>
<dbReference type="GO" id="GO:0003677">
    <property type="term" value="F:DNA binding"/>
    <property type="evidence" value="ECO:0007669"/>
    <property type="project" value="UniProtKB-UniRule"/>
</dbReference>
<keyword evidence="3" id="KW-0804">Transcription</keyword>
<evidence type="ECO:0000256" key="4">
    <source>
        <dbReference type="PROSITE-ProRule" id="PRU00335"/>
    </source>
</evidence>
<feature type="DNA-binding region" description="H-T-H motif" evidence="4">
    <location>
        <begin position="31"/>
        <end position="50"/>
    </location>
</feature>
<keyword evidence="2 4" id="KW-0238">DNA-binding</keyword>
<dbReference type="InterPro" id="IPR001647">
    <property type="entry name" value="HTH_TetR"/>
</dbReference>
<evidence type="ECO:0000313" key="7">
    <source>
        <dbReference type="Proteomes" id="UP000463949"/>
    </source>
</evidence>
<gene>
    <name evidence="6" type="ORF">CTT34_09070</name>
</gene>
<evidence type="ECO:0000256" key="3">
    <source>
        <dbReference type="ARBA" id="ARBA00023163"/>
    </source>
</evidence>
<sequence>MSVGRPMQHQPEAALSAAMHSFWRSGYHHTSLRDLLDAMNISRSSLYHTYGNKEALFTKALSRYREQLLAQLATSLAQEESAWCFIERLLKRTAEQAESEQASLGCLIFNSATELGNSETAEAQAAKQSVQAITAFFVTVIEQAQQEGSISEEYDAHSLAYFLTLSMSGLRLLLKSGATQQQAKSQVEHVLRGLGG</sequence>
<dbReference type="PANTHER" id="PTHR47506:SF10">
    <property type="entry name" value="TRANSCRIPTIONAL REGULATORY PROTEIN"/>
    <property type="match status" value="1"/>
</dbReference>
<dbReference type="InterPro" id="IPR036271">
    <property type="entry name" value="Tet_transcr_reg_TetR-rel_C_sf"/>
</dbReference>
<name>A0A857GMJ6_9GAMM</name>
<dbReference type="SUPFAM" id="SSF46689">
    <property type="entry name" value="Homeodomain-like"/>
    <property type="match status" value="1"/>
</dbReference>
<evidence type="ECO:0000256" key="1">
    <source>
        <dbReference type="ARBA" id="ARBA00023015"/>
    </source>
</evidence>
<evidence type="ECO:0000259" key="5">
    <source>
        <dbReference type="PROSITE" id="PS50977"/>
    </source>
</evidence>
<dbReference type="InterPro" id="IPR009057">
    <property type="entry name" value="Homeodomain-like_sf"/>
</dbReference>
<dbReference type="SUPFAM" id="SSF48498">
    <property type="entry name" value="Tetracyclin repressor-like, C-terminal domain"/>
    <property type="match status" value="1"/>
</dbReference>
<dbReference type="Pfam" id="PF16925">
    <property type="entry name" value="TetR_C_13"/>
    <property type="match status" value="1"/>
</dbReference>
<dbReference type="EMBL" id="CP024621">
    <property type="protein sequence ID" value="QHD49827.1"/>
    <property type="molecule type" value="Genomic_DNA"/>
</dbReference>
<feature type="domain" description="HTH tetR-type" evidence="5">
    <location>
        <begin position="8"/>
        <end position="68"/>
    </location>
</feature>
<dbReference type="Gene3D" id="1.10.357.10">
    <property type="entry name" value="Tetracycline Repressor, domain 2"/>
    <property type="match status" value="1"/>
</dbReference>
<organism evidence="6 7">
    <name type="scientific">Vreelandella aquamarina</name>
    <dbReference type="NCBI Taxonomy" id="77097"/>
    <lineage>
        <taxon>Bacteria</taxon>
        <taxon>Pseudomonadati</taxon>
        <taxon>Pseudomonadota</taxon>
        <taxon>Gammaproteobacteria</taxon>
        <taxon>Oceanospirillales</taxon>
        <taxon>Halomonadaceae</taxon>
        <taxon>Vreelandella</taxon>
    </lineage>
</organism>
<keyword evidence="1" id="KW-0805">Transcription regulation</keyword>